<reference evidence="6 7" key="1">
    <citation type="submission" date="2019-03" db="EMBL/GenBank/DDBJ databases">
        <title>Deep-cultivation of Planctomycetes and their phenomic and genomic characterization uncovers novel biology.</title>
        <authorList>
            <person name="Wiegand S."/>
            <person name="Jogler M."/>
            <person name="Boedeker C."/>
            <person name="Pinto D."/>
            <person name="Vollmers J."/>
            <person name="Rivas-Marin E."/>
            <person name="Kohn T."/>
            <person name="Peeters S.H."/>
            <person name="Heuer A."/>
            <person name="Rast P."/>
            <person name="Oberbeckmann S."/>
            <person name="Bunk B."/>
            <person name="Jeske O."/>
            <person name="Meyerdierks A."/>
            <person name="Storesund J.E."/>
            <person name="Kallscheuer N."/>
            <person name="Luecker S."/>
            <person name="Lage O.M."/>
            <person name="Pohl T."/>
            <person name="Merkel B.J."/>
            <person name="Hornburger P."/>
            <person name="Mueller R.-W."/>
            <person name="Bruemmer F."/>
            <person name="Labrenz M."/>
            <person name="Spormann A.M."/>
            <person name="Op den Camp H."/>
            <person name="Overmann J."/>
            <person name="Amann R."/>
            <person name="Jetten M.S.M."/>
            <person name="Mascher T."/>
            <person name="Medema M.H."/>
            <person name="Devos D.P."/>
            <person name="Kaster A.-K."/>
            <person name="Ovreas L."/>
            <person name="Rohde M."/>
            <person name="Galperin M.Y."/>
            <person name="Jogler C."/>
        </authorList>
    </citation>
    <scope>NUCLEOTIDE SEQUENCE [LARGE SCALE GENOMIC DNA]</scope>
    <source>
        <strain evidence="6 7">Enr13</strain>
    </source>
</reference>
<accession>A0A518HKB9</accession>
<dbReference type="GO" id="GO:0016603">
    <property type="term" value="F:glutaminyl-peptide cyclotransferase activity"/>
    <property type="evidence" value="ECO:0007669"/>
    <property type="project" value="TreeGrafter"/>
</dbReference>
<evidence type="ECO:0000259" key="5">
    <source>
        <dbReference type="Pfam" id="PF04389"/>
    </source>
</evidence>
<dbReference type="InterPro" id="IPR040234">
    <property type="entry name" value="QC/QCL"/>
</dbReference>
<keyword evidence="4" id="KW-1133">Transmembrane helix</keyword>
<dbReference type="EMBL" id="CP037423">
    <property type="protein sequence ID" value="QDV41286.1"/>
    <property type="molecule type" value="Genomic_DNA"/>
</dbReference>
<keyword evidence="4" id="KW-0472">Membrane</keyword>
<dbReference type="Gene3D" id="3.40.630.10">
    <property type="entry name" value="Zn peptidases"/>
    <property type="match status" value="1"/>
</dbReference>
<keyword evidence="1" id="KW-0808">Transferase</keyword>
<feature type="compositionally biased region" description="Basic and acidic residues" evidence="3">
    <location>
        <begin position="12"/>
        <end position="21"/>
    </location>
</feature>
<feature type="region of interest" description="Disordered" evidence="3">
    <location>
        <begin position="1"/>
        <end position="29"/>
    </location>
</feature>
<dbReference type="EC" id="3.4.11.6" evidence="6"/>
<evidence type="ECO:0000313" key="6">
    <source>
        <dbReference type="EMBL" id="QDV41286.1"/>
    </source>
</evidence>
<keyword evidence="6" id="KW-0645">Protease</keyword>
<name>A0A518HKB9_9BACT</name>
<dbReference type="AlphaFoldDB" id="A0A518HKB9"/>
<evidence type="ECO:0000256" key="1">
    <source>
        <dbReference type="ARBA" id="ARBA00022679"/>
    </source>
</evidence>
<proteinExistence type="predicted"/>
<dbReference type="PANTHER" id="PTHR12283">
    <property type="entry name" value="GLUTAMINYL-PEPTIDE CYCLOTRANSFERASE"/>
    <property type="match status" value="1"/>
</dbReference>
<dbReference type="Pfam" id="PF04389">
    <property type="entry name" value="Peptidase_M28"/>
    <property type="match status" value="1"/>
</dbReference>
<gene>
    <name evidence="6" type="primary">ywaD_1</name>
    <name evidence="6" type="ORF">Enr13x_11240</name>
</gene>
<evidence type="ECO:0000256" key="4">
    <source>
        <dbReference type="SAM" id="Phobius"/>
    </source>
</evidence>
<keyword evidence="2" id="KW-0012">Acyltransferase</keyword>
<keyword evidence="4" id="KW-0812">Transmembrane</keyword>
<organism evidence="6 7">
    <name type="scientific">Stieleria neptunia</name>
    <dbReference type="NCBI Taxonomy" id="2527979"/>
    <lineage>
        <taxon>Bacteria</taxon>
        <taxon>Pseudomonadati</taxon>
        <taxon>Planctomycetota</taxon>
        <taxon>Planctomycetia</taxon>
        <taxon>Pirellulales</taxon>
        <taxon>Pirellulaceae</taxon>
        <taxon>Stieleria</taxon>
    </lineage>
</organism>
<dbReference type="GO" id="GO:0004177">
    <property type="term" value="F:aminopeptidase activity"/>
    <property type="evidence" value="ECO:0007669"/>
    <property type="project" value="UniProtKB-KW"/>
</dbReference>
<evidence type="ECO:0000313" key="7">
    <source>
        <dbReference type="Proteomes" id="UP000319004"/>
    </source>
</evidence>
<keyword evidence="6" id="KW-0378">Hydrolase</keyword>
<dbReference type="GO" id="GO:0008270">
    <property type="term" value="F:zinc ion binding"/>
    <property type="evidence" value="ECO:0007669"/>
    <property type="project" value="TreeGrafter"/>
</dbReference>
<evidence type="ECO:0000256" key="3">
    <source>
        <dbReference type="SAM" id="MobiDB-lite"/>
    </source>
</evidence>
<dbReference type="KEGG" id="snep:Enr13x_11240"/>
<dbReference type="Proteomes" id="UP000319004">
    <property type="component" value="Chromosome"/>
</dbReference>
<evidence type="ECO:0000256" key="2">
    <source>
        <dbReference type="ARBA" id="ARBA00023315"/>
    </source>
</evidence>
<protein>
    <submittedName>
        <fullName evidence="6">Aminopeptidase YwaD</fullName>
        <ecNumber evidence="6">3.4.11.6</ecNumber>
    </submittedName>
</protein>
<dbReference type="SUPFAM" id="SSF53187">
    <property type="entry name" value="Zn-dependent exopeptidases"/>
    <property type="match status" value="1"/>
</dbReference>
<sequence>MTSSPRARSRHPMTESDDSGRAEPSGSANRSRPVFAWLMIGLLLGAGSWLILVSTGAFQRGAVAVESPTRNPIPDRYDAERAMSYLKQLCDLGPRPSGSAAMVRQQRLLEAFFKERGAAVTRQAFETRDPRDGSPLTMVNLIASWHPERPKRFLFCAHYDTRPYPDRDRNNPRGVFVGANDGASGTAGLMELANQLDDLPSDIGVDLVLFDGEEFIWQRDGGRYFLGSTYFAEQYRNDPPAVPYAAGVLFDMIGDKELKLYYEVNSIRLAKSVARSFWKKADQLGVEAFVMRTRHELRDDHLPLNQIAKIPTIDVIDFDYPRPGIGAPSYWHTEQDVPENCSGESIAAVVWVAHQWLLSLSSAATEPTR</sequence>
<feature type="transmembrane region" description="Helical" evidence="4">
    <location>
        <begin position="34"/>
        <end position="52"/>
    </location>
</feature>
<dbReference type="InterPro" id="IPR007484">
    <property type="entry name" value="Peptidase_M28"/>
</dbReference>
<keyword evidence="6" id="KW-0031">Aminopeptidase</keyword>
<feature type="domain" description="Peptidase M28" evidence="5">
    <location>
        <begin position="140"/>
        <end position="355"/>
    </location>
</feature>
<keyword evidence="7" id="KW-1185">Reference proteome</keyword>
<dbReference type="PANTHER" id="PTHR12283:SF6">
    <property type="entry name" value="GLUTAMINYL-PEPTIDE CYCLOTRANSFERASE-RELATED"/>
    <property type="match status" value="1"/>
</dbReference>